<dbReference type="EMBL" id="AZIL01001103">
    <property type="protein sequence ID" value="EWM24817.1"/>
    <property type="molecule type" value="Genomic_DNA"/>
</dbReference>
<gene>
    <name evidence="1" type="ORF">Naga_100294g14</name>
</gene>
<evidence type="ECO:0008006" key="3">
    <source>
        <dbReference type="Google" id="ProtNLM"/>
    </source>
</evidence>
<keyword evidence="2" id="KW-1185">Reference proteome</keyword>
<dbReference type="Proteomes" id="UP000019335">
    <property type="component" value="Chromosome 12"/>
</dbReference>
<organism evidence="1 2">
    <name type="scientific">Nannochloropsis gaditana</name>
    <dbReference type="NCBI Taxonomy" id="72520"/>
    <lineage>
        <taxon>Eukaryota</taxon>
        <taxon>Sar</taxon>
        <taxon>Stramenopiles</taxon>
        <taxon>Ochrophyta</taxon>
        <taxon>Eustigmatophyceae</taxon>
        <taxon>Eustigmatales</taxon>
        <taxon>Monodopsidaceae</taxon>
        <taxon>Nannochloropsis</taxon>
    </lineage>
</organism>
<comment type="caution">
    <text evidence="1">The sequence shown here is derived from an EMBL/GenBank/DDBJ whole genome shotgun (WGS) entry which is preliminary data.</text>
</comment>
<reference evidence="1 2" key="1">
    <citation type="journal article" date="2014" name="Mol. Plant">
        <title>Chromosome Scale Genome Assembly and Transcriptome Profiling of Nannochloropsis gaditana in Nitrogen Depletion.</title>
        <authorList>
            <person name="Corteggiani Carpinelli E."/>
            <person name="Telatin A."/>
            <person name="Vitulo N."/>
            <person name="Forcato C."/>
            <person name="D'Angelo M."/>
            <person name="Schiavon R."/>
            <person name="Vezzi A."/>
            <person name="Giacometti G.M."/>
            <person name="Morosinotto T."/>
            <person name="Valle G."/>
        </authorList>
    </citation>
    <scope>NUCLEOTIDE SEQUENCE [LARGE SCALE GENOMIC DNA]</scope>
    <source>
        <strain evidence="1 2">B-31</strain>
    </source>
</reference>
<dbReference type="AlphaFoldDB" id="W7TF79"/>
<sequence length="295" mass="34088">MESAFAKMLARRQRSLSILVVALLLVMAVRIPSGLLSGMENIMRAPNGIQLNIAHSRESCTQNNDTSRRILFTGAGYSGTGFLSQLFTGAGYNIGHECLDDDGVADWRRSFEPLDSEFHFCYTFVQTRHPLSVVMSWIGTRWDFRIQTVYNCSESRLTHHPSAWERKAGEFLAMKNYMDREIRDEWERLDGPVKTLAWWTQANRLALRNAHMWWRLEDFDAKKALFICEFAGLQGCRDVDWGYFIAQKKSYNSHKSRDQPNLNWTDVCKEKFGIVNDICRDAEILCVTLGYENCR</sequence>
<proteinExistence type="predicted"/>
<evidence type="ECO:0000313" key="1">
    <source>
        <dbReference type="EMBL" id="EWM24817.1"/>
    </source>
</evidence>
<protein>
    <recommendedName>
        <fullName evidence="3">Sulfotransferase domain-containing protein</fullName>
    </recommendedName>
</protein>
<evidence type="ECO:0000313" key="2">
    <source>
        <dbReference type="Proteomes" id="UP000019335"/>
    </source>
</evidence>
<name>W7TF79_9STRA</name>
<accession>W7TF79</accession>